<dbReference type="RefSeq" id="WP_161479426.1">
    <property type="nucleotide sequence ID" value="NZ_WXEW01000003.1"/>
</dbReference>
<feature type="compositionally biased region" description="Basic and acidic residues" evidence="1">
    <location>
        <begin position="56"/>
        <end position="74"/>
    </location>
</feature>
<gene>
    <name evidence="3" type="ORF">GT755_09805</name>
</gene>
<name>A0A7C9NFX2_9ACTN</name>
<comment type="caution">
    <text evidence="3">The sequence shown here is derived from an EMBL/GenBank/DDBJ whole genome shotgun (WGS) entry which is preliminary data.</text>
</comment>
<evidence type="ECO:0000256" key="2">
    <source>
        <dbReference type="SAM" id="Phobius"/>
    </source>
</evidence>
<proteinExistence type="predicted"/>
<organism evidence="3 4">
    <name type="scientific">Herbidospora solisilvae</name>
    <dbReference type="NCBI Taxonomy" id="2696284"/>
    <lineage>
        <taxon>Bacteria</taxon>
        <taxon>Bacillati</taxon>
        <taxon>Actinomycetota</taxon>
        <taxon>Actinomycetes</taxon>
        <taxon>Streptosporangiales</taxon>
        <taxon>Streptosporangiaceae</taxon>
        <taxon>Herbidospora</taxon>
    </lineage>
</organism>
<feature type="region of interest" description="Disordered" evidence="1">
    <location>
        <begin position="56"/>
        <end position="88"/>
    </location>
</feature>
<protein>
    <submittedName>
        <fullName evidence="3">Uncharacterized protein</fullName>
    </submittedName>
</protein>
<keyword evidence="2" id="KW-0472">Membrane</keyword>
<evidence type="ECO:0000313" key="3">
    <source>
        <dbReference type="EMBL" id="NAS21978.1"/>
    </source>
</evidence>
<feature type="transmembrane region" description="Helical" evidence="2">
    <location>
        <begin position="6"/>
        <end position="25"/>
    </location>
</feature>
<sequence>MVVFTIAVFIITAVACVAFTVFIAVRGFQDRHYVRETVNEHTARFYRCGRCGVLHEYGHSPHHDRRDSRGRPVPDESTYSYGFPEVGP</sequence>
<dbReference type="AlphaFoldDB" id="A0A7C9NFX2"/>
<dbReference type="Proteomes" id="UP000479526">
    <property type="component" value="Unassembled WGS sequence"/>
</dbReference>
<reference evidence="3 4" key="1">
    <citation type="submission" date="2020-01" db="EMBL/GenBank/DDBJ databases">
        <title>Herbidospora sp. NEAU-GS84 nov., a novel actinomycete isolated from soil.</title>
        <authorList>
            <person name="Han L."/>
        </authorList>
    </citation>
    <scope>NUCLEOTIDE SEQUENCE [LARGE SCALE GENOMIC DNA]</scope>
    <source>
        <strain evidence="3 4">NEAU-GS84</strain>
    </source>
</reference>
<keyword evidence="2" id="KW-1133">Transmembrane helix</keyword>
<dbReference type="EMBL" id="WXEW01000003">
    <property type="protein sequence ID" value="NAS21978.1"/>
    <property type="molecule type" value="Genomic_DNA"/>
</dbReference>
<keyword evidence="4" id="KW-1185">Reference proteome</keyword>
<keyword evidence="2" id="KW-0812">Transmembrane</keyword>
<accession>A0A7C9NFX2</accession>
<evidence type="ECO:0000256" key="1">
    <source>
        <dbReference type="SAM" id="MobiDB-lite"/>
    </source>
</evidence>
<evidence type="ECO:0000313" key="4">
    <source>
        <dbReference type="Proteomes" id="UP000479526"/>
    </source>
</evidence>